<feature type="region of interest" description="Disordered" evidence="6">
    <location>
        <begin position="297"/>
        <end position="317"/>
    </location>
</feature>
<reference evidence="10 11" key="1">
    <citation type="submission" date="2020-01" db="EMBL/GenBank/DDBJ databases">
        <authorList>
            <person name="Deng T."/>
        </authorList>
    </citation>
    <scope>NUCLEOTIDE SEQUENCE [LARGE SCALE GENOMIC DNA]</scope>
    <source>
        <strain evidence="10 11">5221</strain>
    </source>
</reference>
<dbReference type="GO" id="GO:0004252">
    <property type="term" value="F:serine-type endopeptidase activity"/>
    <property type="evidence" value="ECO:0007669"/>
    <property type="project" value="UniProtKB-UniRule"/>
</dbReference>
<feature type="active site" description="Charge relay system" evidence="5">
    <location>
        <position position="263"/>
    </location>
</feature>
<dbReference type="SUPFAM" id="SSF52743">
    <property type="entry name" value="Subtilisin-like"/>
    <property type="match status" value="1"/>
</dbReference>
<dbReference type="InterPro" id="IPR000209">
    <property type="entry name" value="Peptidase_S8/S53_dom"/>
</dbReference>
<evidence type="ECO:0000313" key="11">
    <source>
        <dbReference type="Proteomes" id="UP000469215"/>
    </source>
</evidence>
<protein>
    <submittedName>
        <fullName evidence="10">S8 family serine peptidase</fullName>
    </submittedName>
</protein>
<dbReference type="InterPro" id="IPR036852">
    <property type="entry name" value="Peptidase_S8/S53_dom_sf"/>
</dbReference>
<keyword evidence="8" id="KW-0732">Signal</keyword>
<feature type="active site" description="Charge relay system" evidence="5">
    <location>
        <position position="61"/>
    </location>
</feature>
<evidence type="ECO:0000256" key="1">
    <source>
        <dbReference type="ARBA" id="ARBA00011073"/>
    </source>
</evidence>
<evidence type="ECO:0000259" key="9">
    <source>
        <dbReference type="Pfam" id="PF00082"/>
    </source>
</evidence>
<feature type="signal peptide" evidence="8">
    <location>
        <begin position="1"/>
        <end position="27"/>
    </location>
</feature>
<feature type="chain" id="PRO_5026958564" evidence="8">
    <location>
        <begin position="28"/>
        <end position="418"/>
    </location>
</feature>
<keyword evidence="3 5" id="KW-0378">Hydrolase</keyword>
<keyword evidence="7" id="KW-0812">Transmembrane</keyword>
<proteinExistence type="inferred from homology"/>
<accession>A0A6N9H7J8</accession>
<evidence type="ECO:0000256" key="3">
    <source>
        <dbReference type="ARBA" id="ARBA00022801"/>
    </source>
</evidence>
<dbReference type="Pfam" id="PF00082">
    <property type="entry name" value="Peptidase_S8"/>
    <property type="match status" value="1"/>
</dbReference>
<keyword evidence="2 5" id="KW-0645">Protease</keyword>
<dbReference type="EMBL" id="WWEQ01000032">
    <property type="protein sequence ID" value="MYM20000.1"/>
    <property type="molecule type" value="Genomic_DNA"/>
</dbReference>
<dbReference type="AlphaFoldDB" id="A0A6N9H7J8"/>
<evidence type="ECO:0000256" key="7">
    <source>
        <dbReference type="SAM" id="Phobius"/>
    </source>
</evidence>
<evidence type="ECO:0000256" key="8">
    <source>
        <dbReference type="SAM" id="SignalP"/>
    </source>
</evidence>
<evidence type="ECO:0000256" key="2">
    <source>
        <dbReference type="ARBA" id="ARBA00022670"/>
    </source>
</evidence>
<dbReference type="InterPro" id="IPR023827">
    <property type="entry name" value="Peptidase_S8_Asp-AS"/>
</dbReference>
<dbReference type="PANTHER" id="PTHR43806">
    <property type="entry name" value="PEPTIDASE S8"/>
    <property type="match status" value="1"/>
</dbReference>
<sequence length="418" mass="41577">MRRAAAALAAVALVLAAGLGPAAPAAAAPKAGPGQWYLHEYGIDAMWKTTRGAGVTVAVIDSGISADHEDLKGTVVGAKDFSGARKDGRTPVGPASAIGHATGVAGVIAGRGVGEGPTGVAPEATLLSASMWLGGSPPSGADSSREQAAKAVRWAVDSGAGVINMSLGWDDPAWPEAWDSAFEYAFSKDVVVVACVGNRSEGAKRVWSPATVPGVVGVGGLTKSGRVASGSTAPGSAVSLMGPAQQIPVPYYKGGYAEASGCSFASPIVSGAAALLRAAHPDWSADEVVGRLEGTARAVKGHSGRTKGEQRDATVGYGRIDPPAALAAKAPAQPPNARRELADWVSMHRRAEPDGGAKGGASASASASQGASAAPAQAAAAPRTVAGPAVLIVCMLVAGGLVAYGIAAGVRARRLRRH</sequence>
<feature type="domain" description="Peptidase S8/S53" evidence="9">
    <location>
        <begin position="52"/>
        <end position="318"/>
    </location>
</feature>
<dbReference type="PRINTS" id="PR00723">
    <property type="entry name" value="SUBTILISIN"/>
</dbReference>
<dbReference type="InterPro" id="IPR015500">
    <property type="entry name" value="Peptidase_S8_subtilisin-rel"/>
</dbReference>
<dbReference type="Gene3D" id="3.40.50.200">
    <property type="entry name" value="Peptidase S8/S53 domain"/>
    <property type="match status" value="1"/>
</dbReference>
<evidence type="ECO:0000256" key="5">
    <source>
        <dbReference type="PROSITE-ProRule" id="PRU01240"/>
    </source>
</evidence>
<feature type="transmembrane region" description="Helical" evidence="7">
    <location>
        <begin position="389"/>
        <end position="410"/>
    </location>
</feature>
<keyword evidence="11" id="KW-1185">Reference proteome</keyword>
<dbReference type="GO" id="GO:0006508">
    <property type="term" value="P:proteolysis"/>
    <property type="evidence" value="ECO:0007669"/>
    <property type="project" value="UniProtKB-KW"/>
</dbReference>
<keyword evidence="4 5" id="KW-0720">Serine protease</keyword>
<name>A0A6N9H7J8_9MICO</name>
<dbReference type="Proteomes" id="UP000469215">
    <property type="component" value="Unassembled WGS sequence"/>
</dbReference>
<organism evidence="10 11">
    <name type="scientific">Brevibacterium rongguiense</name>
    <dbReference type="NCBI Taxonomy" id="2695267"/>
    <lineage>
        <taxon>Bacteria</taxon>
        <taxon>Bacillati</taxon>
        <taxon>Actinomycetota</taxon>
        <taxon>Actinomycetes</taxon>
        <taxon>Micrococcales</taxon>
        <taxon>Brevibacteriaceae</taxon>
        <taxon>Brevibacterium</taxon>
    </lineage>
</organism>
<keyword evidence="7" id="KW-1133">Transmembrane helix</keyword>
<gene>
    <name evidence="10" type="ORF">GSY69_08490</name>
</gene>
<dbReference type="InterPro" id="IPR050131">
    <property type="entry name" value="Peptidase_S8_subtilisin-like"/>
</dbReference>
<evidence type="ECO:0000313" key="10">
    <source>
        <dbReference type="EMBL" id="MYM20000.1"/>
    </source>
</evidence>
<evidence type="ECO:0000256" key="6">
    <source>
        <dbReference type="SAM" id="MobiDB-lite"/>
    </source>
</evidence>
<comment type="similarity">
    <text evidence="1 5">Belongs to the peptidase S8 family.</text>
</comment>
<dbReference type="PANTHER" id="PTHR43806:SF11">
    <property type="entry name" value="CEREVISIN-RELATED"/>
    <property type="match status" value="1"/>
</dbReference>
<keyword evidence="7" id="KW-0472">Membrane</keyword>
<dbReference type="PROSITE" id="PS51892">
    <property type="entry name" value="SUBTILASE"/>
    <property type="match status" value="1"/>
</dbReference>
<evidence type="ECO:0000256" key="4">
    <source>
        <dbReference type="ARBA" id="ARBA00022825"/>
    </source>
</evidence>
<feature type="active site" description="Charge relay system" evidence="5">
    <location>
        <position position="100"/>
    </location>
</feature>
<dbReference type="PROSITE" id="PS00136">
    <property type="entry name" value="SUBTILASE_ASP"/>
    <property type="match status" value="1"/>
</dbReference>
<comment type="caution">
    <text evidence="10">The sequence shown here is derived from an EMBL/GenBank/DDBJ whole genome shotgun (WGS) entry which is preliminary data.</text>
</comment>
<dbReference type="RefSeq" id="WP_160953446.1">
    <property type="nucleotide sequence ID" value="NZ_WWEQ01000032.1"/>
</dbReference>